<evidence type="ECO:0000313" key="9">
    <source>
        <dbReference type="EMBL" id="PKI82991.1"/>
    </source>
</evidence>
<dbReference type="Proteomes" id="UP000232875">
    <property type="component" value="Unassembled WGS sequence"/>
</dbReference>
<evidence type="ECO:0000256" key="6">
    <source>
        <dbReference type="ARBA" id="ARBA00035137"/>
    </source>
</evidence>
<comment type="subcellular location">
    <subcellularLocation>
        <location evidence="1">Mitochondrion</location>
    </subcellularLocation>
</comment>
<comment type="similarity">
    <text evidence="2">Belongs to the mitochondrion-specific ribosomal protein mS23 family.</text>
</comment>
<reference evidence="9 10" key="1">
    <citation type="submission" date="2017-10" db="EMBL/GenBank/DDBJ databases">
        <title>A novel species of cold-tolerant Malassezia isolated from bats.</title>
        <authorList>
            <person name="Lorch J.M."/>
            <person name="Palmer J.M."/>
            <person name="Vanderwolf K.J."/>
            <person name="Schmidt K.Z."/>
            <person name="Verant M.L."/>
            <person name="Weller T.J."/>
            <person name="Blehert D.S."/>
        </authorList>
    </citation>
    <scope>NUCLEOTIDE SEQUENCE [LARGE SCALE GENOMIC DNA]</scope>
    <source>
        <strain evidence="9 10">NWHC:44797-103</strain>
    </source>
</reference>
<evidence type="ECO:0000256" key="3">
    <source>
        <dbReference type="ARBA" id="ARBA00022980"/>
    </source>
</evidence>
<keyword evidence="3" id="KW-0689">Ribosomal protein</keyword>
<dbReference type="STRING" id="2020962.A0A2N1J8V2"/>
<proteinExistence type="inferred from homology"/>
<dbReference type="Pfam" id="PF13741">
    <property type="entry name" value="MRP-S25"/>
    <property type="match status" value="1"/>
</dbReference>
<protein>
    <recommendedName>
        <fullName evidence="6">Small ribosomal subunit protein mS23</fullName>
    </recommendedName>
    <alternativeName>
        <fullName evidence="7">37S ribosomal protein S25, mitochondrial</fullName>
    </alternativeName>
</protein>
<evidence type="ECO:0000256" key="7">
    <source>
        <dbReference type="ARBA" id="ARBA00035421"/>
    </source>
</evidence>
<dbReference type="RefSeq" id="XP_056063794.1">
    <property type="nucleotide sequence ID" value="XM_056207819.1"/>
</dbReference>
<dbReference type="PANTHER" id="PTHR37799:SF1">
    <property type="entry name" value="SMALL RIBOSOMAL SUBUNIT PROTEIN MS23"/>
    <property type="match status" value="1"/>
</dbReference>
<dbReference type="GO" id="GO:0003735">
    <property type="term" value="F:structural constituent of ribosome"/>
    <property type="evidence" value="ECO:0007669"/>
    <property type="project" value="InterPro"/>
</dbReference>
<keyword evidence="10" id="KW-1185">Reference proteome</keyword>
<dbReference type="PANTHER" id="PTHR37799">
    <property type="entry name" value="37S RIBOSOMAL PROTEIN S25, MITOCHONDRIAL"/>
    <property type="match status" value="1"/>
</dbReference>
<evidence type="ECO:0000256" key="5">
    <source>
        <dbReference type="ARBA" id="ARBA00023274"/>
    </source>
</evidence>
<sequence>MPRRIPIQVAQTVGRLLQGGYLKSSPAWYDTALRYPATTVPPRAALPRPDSDLPRSLQGPTRSKALEAANQKKGRSALNSAKKMRSQLPNLRPLPIVYEADRIRRQFFRDHPWEAKRASTLVEMDYALDLDSSPEIAEGHMPELYHWSRLNPNVEDVIQCTQKTSAMGNMSLSDAYRRTLATYHAIQAEREHRIRYANYEARYLGADLGPSETDRGFVKEQRELDKWAALSGTDVAASDESNASGTPGAAERKKRVDTLFSGGQVYLSAAARSSSGQTSAPGSRAPSPPSNAPEPKKDAGETSDFLGIANALS</sequence>
<dbReference type="EMBL" id="KZ454992">
    <property type="protein sequence ID" value="PKI82991.1"/>
    <property type="molecule type" value="Genomic_DNA"/>
</dbReference>
<keyword evidence="4" id="KW-0496">Mitochondrion</keyword>
<dbReference type="GO" id="GO:0005763">
    <property type="term" value="C:mitochondrial small ribosomal subunit"/>
    <property type="evidence" value="ECO:0007669"/>
    <property type="project" value="InterPro"/>
</dbReference>
<keyword evidence="5" id="KW-0687">Ribonucleoprotein</keyword>
<evidence type="ECO:0000256" key="1">
    <source>
        <dbReference type="ARBA" id="ARBA00004173"/>
    </source>
</evidence>
<accession>A0A2N1J8V2</accession>
<evidence type="ECO:0000256" key="4">
    <source>
        <dbReference type="ARBA" id="ARBA00023128"/>
    </source>
</evidence>
<organism evidence="9 10">
    <name type="scientific">Malassezia vespertilionis</name>
    <dbReference type="NCBI Taxonomy" id="2020962"/>
    <lineage>
        <taxon>Eukaryota</taxon>
        <taxon>Fungi</taxon>
        <taxon>Dikarya</taxon>
        <taxon>Basidiomycota</taxon>
        <taxon>Ustilaginomycotina</taxon>
        <taxon>Malasseziomycetes</taxon>
        <taxon>Malasseziales</taxon>
        <taxon>Malasseziaceae</taxon>
        <taxon>Malassezia</taxon>
    </lineage>
</organism>
<dbReference type="OrthoDB" id="5542239at2759"/>
<gene>
    <name evidence="9" type="primary">RSM25</name>
    <name evidence="9" type="ORF">MVES_002842</name>
</gene>
<feature type="region of interest" description="Disordered" evidence="8">
    <location>
        <begin position="234"/>
        <end position="254"/>
    </location>
</feature>
<feature type="region of interest" description="Disordered" evidence="8">
    <location>
        <begin position="270"/>
        <end position="313"/>
    </location>
</feature>
<dbReference type="GeneID" id="80902509"/>
<evidence type="ECO:0000256" key="8">
    <source>
        <dbReference type="SAM" id="MobiDB-lite"/>
    </source>
</evidence>
<dbReference type="InterPro" id="IPR016939">
    <property type="entry name" value="Ribosomal_mS23_fun"/>
</dbReference>
<name>A0A2N1J8V2_9BASI</name>
<evidence type="ECO:0000256" key="2">
    <source>
        <dbReference type="ARBA" id="ARBA00009864"/>
    </source>
</evidence>
<dbReference type="AlphaFoldDB" id="A0A2N1J8V2"/>
<evidence type="ECO:0000313" key="10">
    <source>
        <dbReference type="Proteomes" id="UP000232875"/>
    </source>
</evidence>
<feature type="region of interest" description="Disordered" evidence="8">
    <location>
        <begin position="40"/>
        <end position="62"/>
    </location>
</feature>